<protein>
    <submittedName>
        <fullName evidence="1">Uncharacterized protein</fullName>
    </submittedName>
</protein>
<dbReference type="EMBL" id="FNNH01000037">
    <property type="protein sequence ID" value="SDW90895.1"/>
    <property type="molecule type" value="Genomic_DNA"/>
</dbReference>
<dbReference type="AlphaFoldDB" id="A0A1H2XDI8"/>
<sequence>MKRRPSTSTPQQDTALALAFRLFFGFALPGHNLEILQEKLKRFLFGLMSLAKCVEPGLHSTSFFRSMTENRTNTAFLCH</sequence>
<accession>A0A1H2XDI8</accession>
<gene>
    <name evidence="1" type="ORF">SAMN05421882_103722</name>
</gene>
<name>A0A1H2XDI8_9PROT</name>
<evidence type="ECO:0000313" key="1">
    <source>
        <dbReference type="EMBL" id="SDW90895.1"/>
    </source>
</evidence>
<evidence type="ECO:0000313" key="2">
    <source>
        <dbReference type="Proteomes" id="UP000183454"/>
    </source>
</evidence>
<proteinExistence type="predicted"/>
<dbReference type="Proteomes" id="UP000183454">
    <property type="component" value="Unassembled WGS sequence"/>
</dbReference>
<organism evidence="1 2">
    <name type="scientific">Nitrosomonas communis</name>
    <dbReference type="NCBI Taxonomy" id="44574"/>
    <lineage>
        <taxon>Bacteria</taxon>
        <taxon>Pseudomonadati</taxon>
        <taxon>Pseudomonadota</taxon>
        <taxon>Betaproteobacteria</taxon>
        <taxon>Nitrosomonadales</taxon>
        <taxon>Nitrosomonadaceae</taxon>
        <taxon>Nitrosomonas</taxon>
    </lineage>
</organism>
<reference evidence="1 2" key="1">
    <citation type="submission" date="2016-10" db="EMBL/GenBank/DDBJ databases">
        <authorList>
            <person name="de Groot N.N."/>
        </authorList>
    </citation>
    <scope>NUCLEOTIDE SEQUENCE [LARGE SCALE GENOMIC DNA]</scope>
    <source>
        <strain evidence="1 2">Nm110</strain>
    </source>
</reference>